<gene>
    <name evidence="4" type="ORF">IAD36_09065</name>
</gene>
<name>A0A9D1DMW8_9FIRM</name>
<feature type="domain" description="CRM" evidence="3">
    <location>
        <begin position="1"/>
        <end position="96"/>
    </location>
</feature>
<dbReference type="PANTHER" id="PTHR40065">
    <property type="entry name" value="RNA-BINDING PROTEIN YHBY"/>
    <property type="match status" value="1"/>
</dbReference>
<evidence type="ECO:0000256" key="1">
    <source>
        <dbReference type="ARBA" id="ARBA00022884"/>
    </source>
</evidence>
<evidence type="ECO:0000259" key="3">
    <source>
        <dbReference type="PROSITE" id="PS51295"/>
    </source>
</evidence>
<dbReference type="InterPro" id="IPR051925">
    <property type="entry name" value="RNA-binding_domain"/>
</dbReference>
<evidence type="ECO:0000313" key="4">
    <source>
        <dbReference type="EMBL" id="HIR55727.1"/>
    </source>
</evidence>
<dbReference type="Gene3D" id="3.30.110.60">
    <property type="entry name" value="YhbY-like"/>
    <property type="match status" value="1"/>
</dbReference>
<dbReference type="PANTHER" id="PTHR40065:SF3">
    <property type="entry name" value="RNA-BINDING PROTEIN YHBY"/>
    <property type="match status" value="1"/>
</dbReference>
<dbReference type="PROSITE" id="PS51295">
    <property type="entry name" value="CRM"/>
    <property type="match status" value="1"/>
</dbReference>
<comment type="caution">
    <text evidence="4">The sequence shown here is derived from an EMBL/GenBank/DDBJ whole genome shotgun (WGS) entry which is preliminary data.</text>
</comment>
<dbReference type="EMBL" id="DVHH01000218">
    <property type="protein sequence ID" value="HIR55727.1"/>
    <property type="molecule type" value="Genomic_DNA"/>
</dbReference>
<organism evidence="4 5">
    <name type="scientific">Candidatus Scatomorpha intestinigallinarum</name>
    <dbReference type="NCBI Taxonomy" id="2840923"/>
    <lineage>
        <taxon>Bacteria</taxon>
        <taxon>Bacillati</taxon>
        <taxon>Bacillota</taxon>
        <taxon>Clostridia</taxon>
        <taxon>Eubacteriales</taxon>
        <taxon>Candidatus Scatomorpha</taxon>
    </lineage>
</organism>
<dbReference type="GO" id="GO:0003723">
    <property type="term" value="F:RNA binding"/>
    <property type="evidence" value="ECO:0007669"/>
    <property type="project" value="UniProtKB-UniRule"/>
</dbReference>
<dbReference type="InterPro" id="IPR035920">
    <property type="entry name" value="YhbY-like_sf"/>
</dbReference>
<evidence type="ECO:0000256" key="2">
    <source>
        <dbReference type="PROSITE-ProRule" id="PRU00626"/>
    </source>
</evidence>
<accession>A0A9D1DMW8</accession>
<keyword evidence="1 2" id="KW-0694">RNA-binding</keyword>
<dbReference type="AlphaFoldDB" id="A0A9D1DMW8"/>
<protein>
    <submittedName>
        <fullName evidence="4">YhbY family RNA-binding protein</fullName>
    </submittedName>
</protein>
<sequence length="102" mass="11465">MLTSKQRAYLRGLAAKEDTILQIGKDGITENTTAALSDALRARELVKGRVLENSMLTAREACDTLSERCRAEQVQVIGSKFVLYKRNETDPKIELPKSQKRK</sequence>
<evidence type="ECO:0000313" key="5">
    <source>
        <dbReference type="Proteomes" id="UP000824238"/>
    </source>
</evidence>
<dbReference type="Proteomes" id="UP000824238">
    <property type="component" value="Unassembled WGS sequence"/>
</dbReference>
<dbReference type="SMART" id="SM01103">
    <property type="entry name" value="CRS1_YhbY"/>
    <property type="match status" value="1"/>
</dbReference>
<dbReference type="SUPFAM" id="SSF75471">
    <property type="entry name" value="YhbY-like"/>
    <property type="match status" value="1"/>
</dbReference>
<reference evidence="4" key="1">
    <citation type="submission" date="2020-10" db="EMBL/GenBank/DDBJ databases">
        <authorList>
            <person name="Gilroy R."/>
        </authorList>
    </citation>
    <scope>NUCLEOTIDE SEQUENCE</scope>
    <source>
        <strain evidence="4">ChiGjej3B3-7149</strain>
    </source>
</reference>
<dbReference type="InterPro" id="IPR001890">
    <property type="entry name" value="RNA-binding_CRM"/>
</dbReference>
<reference evidence="4" key="2">
    <citation type="journal article" date="2021" name="PeerJ">
        <title>Extensive microbial diversity within the chicken gut microbiome revealed by metagenomics and culture.</title>
        <authorList>
            <person name="Gilroy R."/>
            <person name="Ravi A."/>
            <person name="Getino M."/>
            <person name="Pursley I."/>
            <person name="Horton D.L."/>
            <person name="Alikhan N.F."/>
            <person name="Baker D."/>
            <person name="Gharbi K."/>
            <person name="Hall N."/>
            <person name="Watson M."/>
            <person name="Adriaenssens E.M."/>
            <person name="Foster-Nyarko E."/>
            <person name="Jarju S."/>
            <person name="Secka A."/>
            <person name="Antonio M."/>
            <person name="Oren A."/>
            <person name="Chaudhuri R.R."/>
            <person name="La Ragione R."/>
            <person name="Hildebrand F."/>
            <person name="Pallen M.J."/>
        </authorList>
    </citation>
    <scope>NUCLEOTIDE SEQUENCE</scope>
    <source>
        <strain evidence="4">ChiGjej3B3-7149</strain>
    </source>
</reference>
<proteinExistence type="predicted"/>
<dbReference type="Pfam" id="PF01985">
    <property type="entry name" value="CRS1_YhbY"/>
    <property type="match status" value="1"/>
</dbReference>